<proteinExistence type="predicted"/>
<accession>A0A1Y2D3B4</accession>
<dbReference type="AlphaFoldDB" id="A0A1Y2D3B4"/>
<dbReference type="PANTHER" id="PTHR45792:SF7">
    <property type="entry name" value="PUTATIVE (AFU_ORTHOLOGUE AFUA_6G02710)-RELATED"/>
    <property type="match status" value="1"/>
</dbReference>
<evidence type="ECO:0000256" key="14">
    <source>
        <dbReference type="ARBA" id="ARBA00026104"/>
    </source>
</evidence>
<evidence type="ECO:0000259" key="15">
    <source>
        <dbReference type="Pfam" id="PF01764"/>
    </source>
</evidence>
<dbReference type="GO" id="GO:0016298">
    <property type="term" value="F:lipase activity"/>
    <property type="evidence" value="ECO:0007669"/>
    <property type="project" value="TreeGrafter"/>
</dbReference>
<evidence type="ECO:0000256" key="8">
    <source>
        <dbReference type="ARBA" id="ARBA00022837"/>
    </source>
</evidence>
<feature type="domain" description="Fungal lipase-type" evidence="15">
    <location>
        <begin position="489"/>
        <end position="642"/>
    </location>
</feature>
<keyword evidence="10" id="KW-1133">Transmembrane helix</keyword>
<evidence type="ECO:0000256" key="4">
    <source>
        <dbReference type="ARBA" id="ARBA00022553"/>
    </source>
</evidence>
<dbReference type="CDD" id="cd00519">
    <property type="entry name" value="Lipase_3"/>
    <property type="match status" value="1"/>
</dbReference>
<evidence type="ECO:0000256" key="7">
    <source>
        <dbReference type="ARBA" id="ARBA00022801"/>
    </source>
</evidence>
<keyword evidence="3" id="KW-1003">Cell membrane</keyword>
<keyword evidence="5" id="KW-0812">Transmembrane</keyword>
<evidence type="ECO:0000256" key="3">
    <source>
        <dbReference type="ARBA" id="ARBA00022475"/>
    </source>
</evidence>
<comment type="catalytic activity">
    <reaction evidence="13">
        <text>a 1,2-diacyl-sn-glycerol + H2O = a 2-acylglycerol + a fatty acid + H(+)</text>
        <dbReference type="Rhea" id="RHEA:33275"/>
        <dbReference type="ChEBI" id="CHEBI:15377"/>
        <dbReference type="ChEBI" id="CHEBI:15378"/>
        <dbReference type="ChEBI" id="CHEBI:17389"/>
        <dbReference type="ChEBI" id="CHEBI:17815"/>
        <dbReference type="ChEBI" id="CHEBI:28868"/>
        <dbReference type="EC" id="3.1.1.116"/>
    </reaction>
    <physiologicalReaction direction="left-to-right" evidence="13">
        <dbReference type="Rhea" id="RHEA:33276"/>
    </physiologicalReaction>
</comment>
<dbReference type="Gene3D" id="3.40.50.1820">
    <property type="entry name" value="alpha/beta hydrolase"/>
    <property type="match status" value="1"/>
</dbReference>
<evidence type="ECO:0000256" key="10">
    <source>
        <dbReference type="ARBA" id="ARBA00022989"/>
    </source>
</evidence>
<keyword evidence="6" id="KW-0479">Metal-binding</keyword>
<comment type="cofactor">
    <cofactor evidence="1">
        <name>Ca(2+)</name>
        <dbReference type="ChEBI" id="CHEBI:29108"/>
    </cofactor>
</comment>
<comment type="caution">
    <text evidence="16">The sequence shown here is derived from an EMBL/GenBank/DDBJ whole genome shotgun (WGS) entry which is preliminary data.</text>
</comment>
<evidence type="ECO:0000256" key="13">
    <source>
        <dbReference type="ARBA" id="ARBA00024531"/>
    </source>
</evidence>
<dbReference type="EMBL" id="MCGO01000001">
    <property type="protein sequence ID" value="ORY53772.1"/>
    <property type="molecule type" value="Genomic_DNA"/>
</dbReference>
<dbReference type="OrthoDB" id="438440at2759"/>
<dbReference type="SUPFAM" id="SSF53474">
    <property type="entry name" value="alpha/beta-Hydrolases"/>
    <property type="match status" value="1"/>
</dbReference>
<keyword evidence="9" id="KW-0442">Lipid degradation</keyword>
<keyword evidence="11" id="KW-0443">Lipid metabolism</keyword>
<keyword evidence="7 16" id="KW-0378">Hydrolase</keyword>
<gene>
    <name evidence="16" type="ORF">BCR33DRAFT_711131</name>
</gene>
<organism evidence="16 17">
    <name type="scientific">Rhizoclosmatium globosum</name>
    <dbReference type="NCBI Taxonomy" id="329046"/>
    <lineage>
        <taxon>Eukaryota</taxon>
        <taxon>Fungi</taxon>
        <taxon>Fungi incertae sedis</taxon>
        <taxon>Chytridiomycota</taxon>
        <taxon>Chytridiomycota incertae sedis</taxon>
        <taxon>Chytridiomycetes</taxon>
        <taxon>Chytridiales</taxon>
        <taxon>Chytriomycetaceae</taxon>
        <taxon>Rhizoclosmatium</taxon>
    </lineage>
</organism>
<evidence type="ECO:0000256" key="9">
    <source>
        <dbReference type="ARBA" id="ARBA00022963"/>
    </source>
</evidence>
<dbReference type="Pfam" id="PF01764">
    <property type="entry name" value="Lipase_3"/>
    <property type="match status" value="1"/>
</dbReference>
<comment type="subcellular location">
    <subcellularLocation>
        <location evidence="2">Cell membrane</location>
        <topology evidence="2">Multi-pass membrane protein</topology>
    </subcellularLocation>
</comment>
<dbReference type="GO" id="GO:0046340">
    <property type="term" value="P:diacylglycerol catabolic process"/>
    <property type="evidence" value="ECO:0007669"/>
    <property type="project" value="TreeGrafter"/>
</dbReference>
<evidence type="ECO:0000256" key="2">
    <source>
        <dbReference type="ARBA" id="ARBA00004651"/>
    </source>
</evidence>
<evidence type="ECO:0000313" key="17">
    <source>
        <dbReference type="Proteomes" id="UP000193642"/>
    </source>
</evidence>
<dbReference type="EC" id="3.1.1.116" evidence="14"/>
<evidence type="ECO:0000256" key="5">
    <source>
        <dbReference type="ARBA" id="ARBA00022692"/>
    </source>
</evidence>
<evidence type="ECO:0000313" key="16">
    <source>
        <dbReference type="EMBL" id="ORY53772.1"/>
    </source>
</evidence>
<evidence type="ECO:0000256" key="6">
    <source>
        <dbReference type="ARBA" id="ARBA00022723"/>
    </source>
</evidence>
<dbReference type="InterPro" id="IPR029058">
    <property type="entry name" value="AB_hydrolase_fold"/>
</dbReference>
<dbReference type="GO" id="GO:0019369">
    <property type="term" value="P:arachidonate metabolic process"/>
    <property type="evidence" value="ECO:0007669"/>
    <property type="project" value="TreeGrafter"/>
</dbReference>
<keyword evidence="8" id="KW-0106">Calcium</keyword>
<reference evidence="16 17" key="1">
    <citation type="submission" date="2016-07" db="EMBL/GenBank/DDBJ databases">
        <title>Pervasive Adenine N6-methylation of Active Genes in Fungi.</title>
        <authorList>
            <consortium name="DOE Joint Genome Institute"/>
            <person name="Mondo S.J."/>
            <person name="Dannebaum R.O."/>
            <person name="Kuo R.C."/>
            <person name="Labutti K."/>
            <person name="Haridas S."/>
            <person name="Kuo A."/>
            <person name="Salamov A."/>
            <person name="Ahrendt S.R."/>
            <person name="Lipzen A."/>
            <person name="Sullivan W."/>
            <person name="Andreopoulos W.B."/>
            <person name="Clum A."/>
            <person name="Lindquist E."/>
            <person name="Daum C."/>
            <person name="Ramamoorthy G.K."/>
            <person name="Gryganskyi A."/>
            <person name="Culley D."/>
            <person name="Magnuson J.K."/>
            <person name="James T.Y."/>
            <person name="O'Malley M.A."/>
            <person name="Stajich J.E."/>
            <person name="Spatafora J.W."/>
            <person name="Visel A."/>
            <person name="Grigoriev I.V."/>
        </authorList>
    </citation>
    <scope>NUCLEOTIDE SEQUENCE [LARGE SCALE GENOMIC DNA]</scope>
    <source>
        <strain evidence="16 17">JEL800</strain>
    </source>
</reference>
<name>A0A1Y2D3B4_9FUNG</name>
<keyword evidence="17" id="KW-1185">Reference proteome</keyword>
<keyword evidence="4" id="KW-0597">Phosphoprotein</keyword>
<dbReference type="GO" id="GO:0005886">
    <property type="term" value="C:plasma membrane"/>
    <property type="evidence" value="ECO:0007669"/>
    <property type="project" value="UniProtKB-SubCell"/>
</dbReference>
<evidence type="ECO:0000256" key="1">
    <source>
        <dbReference type="ARBA" id="ARBA00001913"/>
    </source>
</evidence>
<dbReference type="GO" id="GO:0046872">
    <property type="term" value="F:metal ion binding"/>
    <property type="evidence" value="ECO:0007669"/>
    <property type="project" value="UniProtKB-KW"/>
</dbReference>
<dbReference type="InterPro" id="IPR002921">
    <property type="entry name" value="Fungal_lipase-type"/>
</dbReference>
<keyword evidence="12" id="KW-0472">Membrane</keyword>
<dbReference type="InterPro" id="IPR052214">
    <property type="entry name" value="DAG_Lipase-Related"/>
</dbReference>
<protein>
    <recommendedName>
        <fullName evidence="14">sn-1-specific diacylglycerol lipase</fullName>
        <ecNumber evidence="14">3.1.1.116</ecNumber>
    </recommendedName>
</protein>
<evidence type="ECO:0000256" key="11">
    <source>
        <dbReference type="ARBA" id="ARBA00023098"/>
    </source>
</evidence>
<dbReference type="Proteomes" id="UP000193642">
    <property type="component" value="Unassembled WGS sequence"/>
</dbReference>
<dbReference type="PANTHER" id="PTHR45792">
    <property type="entry name" value="DIACYLGLYCEROL LIPASE HOMOLOG-RELATED"/>
    <property type="match status" value="1"/>
</dbReference>
<evidence type="ECO:0000256" key="12">
    <source>
        <dbReference type="ARBA" id="ARBA00023136"/>
    </source>
</evidence>
<sequence length="782" mass="86050">MSSLERITESSIKAVTDAFSLAELFTYGTWHLADSSVRLSLTAATETIQLLDGVFGSTETSRAISSLVTLIQEEIRRSIFNGVTGGTEATILGTLGSIAVLGSVSKALTAFACLQTVTYQRSLRERKRVEKMFDGLVVRGGGIGGEEGDVSLRWHRERVQFDGEMTRVSVKELGVRQKRSFQNLRMPVLMEDLEEDGIVTLEDAKVLVQQTQLQGAEVEVLETGESVRVKAMSGSVMMPKEGVSMSSSGQGGDRAFLDRVSRDFSGKDMQGLLSDFEQKSLGVGDGAEEVEVKEEEAQSKGKAWTFFRGLYGSKQRERNEAAKAAEASPIQSKTRTLTKRRSVVTMFDETRSTQQSADGSRVDRYGFRVNNHQMEQSETQSLSGLFPNDGYNYKQYPLPHLLRNLERYCRFASASYGAEFMKLMGVGNLRDIHTTDESIHANHFAFSIHAGIPVNDIILSSCTDYALAKPVHDTVIYYVTLDREAKVVVVALRGTLALNDVLTDLKFDYADFMGHRVHSGMLRSAALLYRKGAAVREAVRQALEDNPTYGLVITGHSLGGGVAALLALRWACRTTELGINPNSPYYPPTPFVTSGRGGFPRGRPIHCYSYGSPCVVSLEFSAFAKGLVSTLVNGDDIVPTLSVGLVRDMKAVTMSLLDSKNRGLSEKIIWKTLGFHGGSSASSVAEEDYFWNVLTQLKGGMTNERLYVAGNAYWMVSSETVTTDGTTLQKKCTWHVTLERIDDVREMNQEPRFSSRLISDHFPTNYEQTLGALVEAAFGEGK</sequence>